<feature type="domain" description="Bromo" evidence="4">
    <location>
        <begin position="143"/>
        <end position="216"/>
    </location>
</feature>
<organism evidence="5 6">
    <name type="scientific">Hevea brasiliensis</name>
    <name type="common">Para rubber tree</name>
    <name type="synonym">Siphonia brasiliensis</name>
    <dbReference type="NCBI Taxonomy" id="3981"/>
    <lineage>
        <taxon>Eukaryota</taxon>
        <taxon>Viridiplantae</taxon>
        <taxon>Streptophyta</taxon>
        <taxon>Embryophyta</taxon>
        <taxon>Tracheophyta</taxon>
        <taxon>Spermatophyta</taxon>
        <taxon>Magnoliopsida</taxon>
        <taxon>eudicotyledons</taxon>
        <taxon>Gunneridae</taxon>
        <taxon>Pentapetalae</taxon>
        <taxon>rosids</taxon>
        <taxon>fabids</taxon>
        <taxon>Malpighiales</taxon>
        <taxon>Euphorbiaceae</taxon>
        <taxon>Crotonoideae</taxon>
        <taxon>Micrandreae</taxon>
        <taxon>Hevea</taxon>
    </lineage>
</organism>
<evidence type="ECO:0000259" key="4">
    <source>
        <dbReference type="PROSITE" id="PS50014"/>
    </source>
</evidence>
<name>A0A6A6N304_HEVBR</name>
<evidence type="ECO:0000256" key="2">
    <source>
        <dbReference type="PROSITE-ProRule" id="PRU00035"/>
    </source>
</evidence>
<dbReference type="SUPFAM" id="SSF47370">
    <property type="entry name" value="Bromodomain"/>
    <property type="match status" value="1"/>
</dbReference>
<dbReference type="PROSITE" id="PS50014">
    <property type="entry name" value="BROMODOMAIN_2"/>
    <property type="match status" value="1"/>
</dbReference>
<feature type="region of interest" description="Disordered" evidence="3">
    <location>
        <begin position="239"/>
        <end position="277"/>
    </location>
</feature>
<proteinExistence type="predicted"/>
<keyword evidence="1 2" id="KW-0103">Bromodomain</keyword>
<dbReference type="PANTHER" id="PTHR47809">
    <property type="entry name" value="DNA-BINDING BROMODOMAIN-CONTAINING PROTEIN"/>
    <property type="match status" value="1"/>
</dbReference>
<dbReference type="Proteomes" id="UP000467840">
    <property type="component" value="Chromosome 10"/>
</dbReference>
<feature type="region of interest" description="Disordered" evidence="3">
    <location>
        <begin position="1"/>
        <end position="69"/>
    </location>
</feature>
<accession>A0A6A6N304</accession>
<dbReference type="InterPro" id="IPR001487">
    <property type="entry name" value="Bromodomain"/>
</dbReference>
<evidence type="ECO:0000256" key="3">
    <source>
        <dbReference type="SAM" id="MobiDB-lite"/>
    </source>
</evidence>
<feature type="compositionally biased region" description="Polar residues" evidence="3">
    <location>
        <begin position="1"/>
        <end position="11"/>
    </location>
</feature>
<dbReference type="PANTHER" id="PTHR47809:SF2">
    <property type="entry name" value="DNA-BINDING BROMODOMAIN-CONTAINING PROTEIN"/>
    <property type="match status" value="1"/>
</dbReference>
<reference evidence="5 6" key="1">
    <citation type="journal article" date="2020" name="Mol. Plant">
        <title>The Chromosome-Based Rubber Tree Genome Provides New Insights into Spurge Genome Evolution and Rubber Biosynthesis.</title>
        <authorList>
            <person name="Liu J."/>
            <person name="Shi C."/>
            <person name="Shi C.C."/>
            <person name="Li W."/>
            <person name="Zhang Q.J."/>
            <person name="Zhang Y."/>
            <person name="Li K."/>
            <person name="Lu H.F."/>
            <person name="Shi C."/>
            <person name="Zhu S.T."/>
            <person name="Xiao Z.Y."/>
            <person name="Nan H."/>
            <person name="Yue Y."/>
            <person name="Zhu X.G."/>
            <person name="Wu Y."/>
            <person name="Hong X.N."/>
            <person name="Fan G.Y."/>
            <person name="Tong Y."/>
            <person name="Zhang D."/>
            <person name="Mao C.L."/>
            <person name="Liu Y.L."/>
            <person name="Hao S.J."/>
            <person name="Liu W.Q."/>
            <person name="Lv M.Q."/>
            <person name="Zhang H.B."/>
            <person name="Liu Y."/>
            <person name="Hu-Tang G.R."/>
            <person name="Wang J.P."/>
            <person name="Wang J.H."/>
            <person name="Sun Y.H."/>
            <person name="Ni S.B."/>
            <person name="Chen W.B."/>
            <person name="Zhang X.C."/>
            <person name="Jiao Y.N."/>
            <person name="Eichler E.E."/>
            <person name="Li G.H."/>
            <person name="Liu X."/>
            <person name="Gao L.Z."/>
        </authorList>
    </citation>
    <scope>NUCLEOTIDE SEQUENCE [LARGE SCALE GENOMIC DNA]</scope>
    <source>
        <strain evidence="6">cv. GT1</strain>
        <tissue evidence="5">Leaf</tissue>
    </source>
</reference>
<comment type="caution">
    <text evidence="5">The sequence shown here is derived from an EMBL/GenBank/DDBJ whole genome shotgun (WGS) entry which is preliminary data.</text>
</comment>
<sequence>MDIDRPSSTATDRPLTFAGINPDGSTDKTTGKSVRRVKVKLKTSKLLESQSDTNKSSPQLGLEKQGVVSDKIEDTGNSLSEIKTVVPGNVSKKPGSIKIKFSKVLGGLRVEKSGSTVMVQDESLQQKESKTPHQESQYNKQVRFCHVAETFNVPVNPEALGIPDYFDIIDTPMDFGTICRNLEKDDKYMNSEDVYKIFNSFGTTVITIIVKVTIYDLMRRVKKNFMKYWTAAGLFTKQSRGSSGAEGPQGEDIGASSQGRGKSGQSKQKTKNVMDVSLRLSGKSTLAADKFSMK</sequence>
<feature type="compositionally biased region" description="Polar residues" evidence="3">
    <location>
        <begin position="46"/>
        <end position="59"/>
    </location>
</feature>
<keyword evidence="6" id="KW-1185">Reference proteome</keyword>
<feature type="compositionally biased region" description="Low complexity" evidence="3">
    <location>
        <begin position="256"/>
        <end position="267"/>
    </location>
</feature>
<feature type="compositionally biased region" description="Basic residues" evidence="3">
    <location>
        <begin position="33"/>
        <end position="43"/>
    </location>
</feature>
<evidence type="ECO:0000313" key="5">
    <source>
        <dbReference type="EMBL" id="KAF2320050.1"/>
    </source>
</evidence>
<gene>
    <name evidence="5" type="ORF">GH714_022550</name>
</gene>
<dbReference type="Gene3D" id="1.20.920.10">
    <property type="entry name" value="Bromodomain-like"/>
    <property type="match status" value="1"/>
</dbReference>
<dbReference type="InterPro" id="IPR036427">
    <property type="entry name" value="Bromodomain-like_sf"/>
</dbReference>
<dbReference type="EMBL" id="JAAGAX010000003">
    <property type="protein sequence ID" value="KAF2320050.1"/>
    <property type="molecule type" value="Genomic_DNA"/>
</dbReference>
<evidence type="ECO:0000256" key="1">
    <source>
        <dbReference type="ARBA" id="ARBA00023117"/>
    </source>
</evidence>
<evidence type="ECO:0000313" key="6">
    <source>
        <dbReference type="Proteomes" id="UP000467840"/>
    </source>
</evidence>
<dbReference type="AlphaFoldDB" id="A0A6A6N304"/>
<dbReference type="Pfam" id="PF00439">
    <property type="entry name" value="Bromodomain"/>
    <property type="match status" value="1"/>
</dbReference>
<protein>
    <recommendedName>
        <fullName evidence="4">Bromo domain-containing protein</fullName>
    </recommendedName>
</protein>